<dbReference type="GO" id="GO:0016887">
    <property type="term" value="F:ATP hydrolysis activity"/>
    <property type="evidence" value="ECO:0007669"/>
    <property type="project" value="InterPro"/>
</dbReference>
<dbReference type="GO" id="GO:0046677">
    <property type="term" value="P:response to antibiotic"/>
    <property type="evidence" value="ECO:0007669"/>
    <property type="project" value="UniProtKB-KW"/>
</dbReference>
<gene>
    <name evidence="8" type="ORF">QP460_011130</name>
</gene>
<dbReference type="PANTHER" id="PTHR42711">
    <property type="entry name" value="ABC TRANSPORTER ATP-BINDING PROTEIN"/>
    <property type="match status" value="1"/>
</dbReference>
<evidence type="ECO:0000256" key="3">
    <source>
        <dbReference type="ARBA" id="ARBA00022448"/>
    </source>
</evidence>
<accession>A0AAW9SXH8</accession>
<feature type="domain" description="ATPase AAA-type core" evidence="7">
    <location>
        <begin position="70"/>
        <end position="133"/>
    </location>
</feature>
<name>A0AAW9SXH8_CORAY</name>
<keyword evidence="6" id="KW-0046">Antibiotic resistance</keyword>
<protein>
    <recommendedName>
        <fullName evidence="7">ATPase AAA-type core domain-containing protein</fullName>
    </recommendedName>
</protein>
<evidence type="ECO:0000313" key="8">
    <source>
        <dbReference type="EMBL" id="MEO3718134.1"/>
    </source>
</evidence>
<dbReference type="Gene3D" id="3.40.50.300">
    <property type="entry name" value="P-loop containing nucleotide triphosphate hydrolases"/>
    <property type="match status" value="1"/>
</dbReference>
<dbReference type="EMBL" id="JASOOY020000035">
    <property type="protein sequence ID" value="MEO3718134.1"/>
    <property type="molecule type" value="Genomic_DNA"/>
</dbReference>
<reference evidence="8" key="1">
    <citation type="submission" date="2023-05" db="EMBL/GenBank/DDBJ databases">
        <authorList>
            <person name="Du J."/>
        </authorList>
    </citation>
    <scope>NUCLEOTIDE SEQUENCE</scope>
    <source>
        <strain evidence="8">UMB1064</strain>
    </source>
</reference>
<sequence length="239" mass="25548">MSIYGVIGPNGAGKTYYLHTLAQMPTAALAKAAPDTQIFGATPREYFRILRTGWDQLDVSHAESLLDFPGDTPIKKLSLGQRQLLIAAAALASGKDALLFDEPFNGLDVEHRTMLRGMLIDAAESADIVVTSQHSQDLADLVDTLIVIHKQDAYGPYDVDKLRATHPVLRGSADLVTQVAGSVLAKKTLGERCEAILAAALSPSTAAHARALGVEVSYLDHAALIDLASTSAYIERSKK</sequence>
<evidence type="ECO:0000256" key="4">
    <source>
        <dbReference type="ARBA" id="ARBA00022741"/>
    </source>
</evidence>
<reference evidence="8" key="2">
    <citation type="submission" date="2024-05" db="EMBL/GenBank/DDBJ databases">
        <authorList>
            <person name="Wolfe A."/>
        </authorList>
    </citation>
    <scope>NUCLEOTIDE SEQUENCE</scope>
    <source>
        <strain evidence="8">UMB1064</strain>
    </source>
</reference>
<dbReference type="GO" id="GO:0005524">
    <property type="term" value="F:ATP binding"/>
    <property type="evidence" value="ECO:0007669"/>
    <property type="project" value="UniProtKB-KW"/>
</dbReference>
<dbReference type="PANTHER" id="PTHR42711:SF5">
    <property type="entry name" value="ABC TRANSPORTER ATP-BINDING PROTEIN NATA"/>
    <property type="match status" value="1"/>
</dbReference>
<keyword evidence="5" id="KW-0067">ATP-binding</keyword>
<keyword evidence="4" id="KW-0547">Nucleotide-binding</keyword>
<dbReference type="InterPro" id="IPR003959">
    <property type="entry name" value="ATPase_AAA_core"/>
</dbReference>
<comment type="similarity">
    <text evidence="2">Belongs to the ABC transporter superfamily.</text>
</comment>
<dbReference type="Pfam" id="PF13304">
    <property type="entry name" value="AAA_21"/>
    <property type="match status" value="1"/>
</dbReference>
<dbReference type="GO" id="GO:0005886">
    <property type="term" value="C:plasma membrane"/>
    <property type="evidence" value="ECO:0007669"/>
    <property type="project" value="UniProtKB-SubCell"/>
</dbReference>
<evidence type="ECO:0000256" key="6">
    <source>
        <dbReference type="ARBA" id="ARBA00023251"/>
    </source>
</evidence>
<dbReference type="InterPro" id="IPR050763">
    <property type="entry name" value="ABC_transporter_ATP-binding"/>
</dbReference>
<dbReference type="SUPFAM" id="SSF52540">
    <property type="entry name" value="P-loop containing nucleoside triphosphate hydrolases"/>
    <property type="match status" value="1"/>
</dbReference>
<dbReference type="Proteomes" id="UP001223646">
    <property type="component" value="Unassembled WGS sequence"/>
</dbReference>
<dbReference type="InterPro" id="IPR027417">
    <property type="entry name" value="P-loop_NTPase"/>
</dbReference>
<comment type="subcellular location">
    <subcellularLocation>
        <location evidence="1">Cell membrane</location>
        <topology evidence="1">Peripheral membrane protein</topology>
    </subcellularLocation>
</comment>
<dbReference type="AlphaFoldDB" id="A0AAW9SXH8"/>
<organism evidence="8 9">
    <name type="scientific">Corynebacterium amycolatum</name>
    <dbReference type="NCBI Taxonomy" id="43765"/>
    <lineage>
        <taxon>Bacteria</taxon>
        <taxon>Bacillati</taxon>
        <taxon>Actinomycetota</taxon>
        <taxon>Actinomycetes</taxon>
        <taxon>Mycobacteriales</taxon>
        <taxon>Corynebacteriaceae</taxon>
        <taxon>Corynebacterium</taxon>
    </lineage>
</organism>
<keyword evidence="3" id="KW-0813">Transport</keyword>
<proteinExistence type="inferred from homology"/>
<evidence type="ECO:0000259" key="7">
    <source>
        <dbReference type="Pfam" id="PF13304"/>
    </source>
</evidence>
<evidence type="ECO:0000256" key="2">
    <source>
        <dbReference type="ARBA" id="ARBA00005417"/>
    </source>
</evidence>
<evidence type="ECO:0000256" key="1">
    <source>
        <dbReference type="ARBA" id="ARBA00004202"/>
    </source>
</evidence>
<dbReference type="RefSeq" id="WP_284826969.1">
    <property type="nucleotide sequence ID" value="NZ_JASOOY020000035.1"/>
</dbReference>
<comment type="caution">
    <text evidence="8">The sequence shown here is derived from an EMBL/GenBank/DDBJ whole genome shotgun (WGS) entry which is preliminary data.</text>
</comment>
<evidence type="ECO:0000313" key="9">
    <source>
        <dbReference type="Proteomes" id="UP001223646"/>
    </source>
</evidence>
<evidence type="ECO:0000256" key="5">
    <source>
        <dbReference type="ARBA" id="ARBA00022840"/>
    </source>
</evidence>